<organism evidence="3 4">
    <name type="scientific">Paenibacillus sedimenti</name>
    <dbReference type="NCBI Taxonomy" id="2770274"/>
    <lineage>
        <taxon>Bacteria</taxon>
        <taxon>Bacillati</taxon>
        <taxon>Bacillota</taxon>
        <taxon>Bacilli</taxon>
        <taxon>Bacillales</taxon>
        <taxon>Paenibacillaceae</taxon>
        <taxon>Paenibacillus</taxon>
    </lineage>
</organism>
<evidence type="ECO:0000313" key="3">
    <source>
        <dbReference type="EMBL" id="MBD0384232.1"/>
    </source>
</evidence>
<dbReference type="AlphaFoldDB" id="A0A926KVD6"/>
<comment type="caution">
    <text evidence="3">The sequence shown here is derived from an EMBL/GenBank/DDBJ whole genome shotgun (WGS) entry which is preliminary data.</text>
</comment>
<dbReference type="InterPro" id="IPR030678">
    <property type="entry name" value="Peptide/Ni-bd"/>
</dbReference>
<keyword evidence="4" id="KW-1185">Reference proteome</keyword>
<dbReference type="SUPFAM" id="SSF53850">
    <property type="entry name" value="Periplasmic binding protein-like II"/>
    <property type="match status" value="1"/>
</dbReference>
<sequence length="535" mass="59782">MNRRKSLYSFVISILVMALLTTACSTGNKADTSAKIKTITMPWRTDIGPLNPHLYDPNQMFAQAMVYESLVNYSNGGQIVPGLAERWTVSDDGMIYTFFLRKNVKYSDGSVFDADNVKRNIDAVMANKQRHTWMGIVGALESVEKVDDYTVRLKLNKFYYPVLQELAFVRPFRFLGNTGFPDNGQTSTAIKAPVGTGPWVLKEYKKDDYALFARNENYWGVKPKLDQIKVKIMPDSESILLAFEKKEIDFIYGRGVISLDSFKHLKESGKYGISQSDPLTTRLVVLNTQKGPTADLNVRKAIEYGIDKKKMVESVAYGTELMADTILAKEIPYADVGLTPIGYNPDKAKQLLEEAGWKLPAGKTVREKNGQPLTVKFTYIATEAVQKAIAEIMQGELAKIGIRADIQGVDVMVGLQQLKNGESNMNFWSSLGPPNDPHNFAIISSQPGSTGVYEAQSGLPNKKEIDDKIRKVLASHDENERKGLYKSILTSFHEQVAFYPISYETFIAVYQKNVSGIVPKASKYDFPFSTLEVSP</sequence>
<dbReference type="GO" id="GO:1904680">
    <property type="term" value="F:peptide transmembrane transporter activity"/>
    <property type="evidence" value="ECO:0007669"/>
    <property type="project" value="TreeGrafter"/>
</dbReference>
<dbReference type="InterPro" id="IPR039424">
    <property type="entry name" value="SBP_5"/>
</dbReference>
<proteinExistence type="predicted"/>
<dbReference type="NCBIfam" id="TIGR02294">
    <property type="entry name" value="nickel_nikA"/>
    <property type="match status" value="1"/>
</dbReference>
<dbReference type="GO" id="GO:0020037">
    <property type="term" value="F:heme binding"/>
    <property type="evidence" value="ECO:0007669"/>
    <property type="project" value="InterPro"/>
</dbReference>
<dbReference type="GO" id="GO:0015833">
    <property type="term" value="P:peptide transport"/>
    <property type="evidence" value="ECO:0007669"/>
    <property type="project" value="TreeGrafter"/>
</dbReference>
<dbReference type="Gene3D" id="3.10.105.10">
    <property type="entry name" value="Dipeptide-binding Protein, Domain 3"/>
    <property type="match status" value="1"/>
</dbReference>
<gene>
    <name evidence="3" type="primary">nikA</name>
    <name evidence="3" type="ORF">ICC18_29720</name>
</gene>
<protein>
    <submittedName>
        <fullName evidence="3">Nickel ABC transporter, nickel/metallophore periplasmic binding protein</fullName>
    </submittedName>
</protein>
<dbReference type="GO" id="GO:0043190">
    <property type="term" value="C:ATP-binding cassette (ABC) transporter complex"/>
    <property type="evidence" value="ECO:0007669"/>
    <property type="project" value="InterPro"/>
</dbReference>
<dbReference type="InterPro" id="IPR011980">
    <property type="entry name" value="CntA-like"/>
</dbReference>
<name>A0A926KVD6_9BACL</name>
<dbReference type="Pfam" id="PF00496">
    <property type="entry name" value="SBP_bac_5"/>
    <property type="match status" value="1"/>
</dbReference>
<dbReference type="PROSITE" id="PS51257">
    <property type="entry name" value="PROKAR_LIPOPROTEIN"/>
    <property type="match status" value="1"/>
</dbReference>
<dbReference type="PANTHER" id="PTHR30290">
    <property type="entry name" value="PERIPLASMIC BINDING COMPONENT OF ABC TRANSPORTER"/>
    <property type="match status" value="1"/>
</dbReference>
<evidence type="ECO:0000259" key="2">
    <source>
        <dbReference type="Pfam" id="PF00496"/>
    </source>
</evidence>
<dbReference type="Proteomes" id="UP000650466">
    <property type="component" value="Unassembled WGS sequence"/>
</dbReference>
<dbReference type="PIRSF" id="PIRSF002741">
    <property type="entry name" value="MppA"/>
    <property type="match status" value="1"/>
</dbReference>
<reference evidence="3" key="1">
    <citation type="submission" date="2020-09" db="EMBL/GenBank/DDBJ databases">
        <title>Draft Genome Sequence of Paenibacillus sp. WST5.</title>
        <authorList>
            <person name="Bao Z."/>
        </authorList>
    </citation>
    <scope>NUCLEOTIDE SEQUENCE</scope>
    <source>
        <strain evidence="3">WST5</strain>
    </source>
</reference>
<accession>A0A926KVD6</accession>
<dbReference type="GO" id="GO:0015675">
    <property type="term" value="P:nickel cation transport"/>
    <property type="evidence" value="ECO:0007669"/>
    <property type="project" value="InterPro"/>
</dbReference>
<dbReference type="PANTHER" id="PTHR30290:SF37">
    <property type="entry name" value="NICKEL-BINDING PERIPLASMIC PROTEIN"/>
    <property type="match status" value="1"/>
</dbReference>
<evidence type="ECO:0000256" key="1">
    <source>
        <dbReference type="SAM" id="SignalP"/>
    </source>
</evidence>
<dbReference type="CDD" id="cd08489">
    <property type="entry name" value="PBP2_NikA"/>
    <property type="match status" value="1"/>
</dbReference>
<feature type="signal peptide" evidence="1">
    <location>
        <begin position="1"/>
        <end position="23"/>
    </location>
</feature>
<dbReference type="GO" id="GO:0030288">
    <property type="term" value="C:outer membrane-bounded periplasmic space"/>
    <property type="evidence" value="ECO:0007669"/>
    <property type="project" value="TreeGrafter"/>
</dbReference>
<keyword evidence="1" id="KW-0732">Signal</keyword>
<evidence type="ECO:0000313" key="4">
    <source>
        <dbReference type="Proteomes" id="UP000650466"/>
    </source>
</evidence>
<dbReference type="Gene3D" id="3.40.190.10">
    <property type="entry name" value="Periplasmic binding protein-like II"/>
    <property type="match status" value="1"/>
</dbReference>
<feature type="chain" id="PRO_5039541902" evidence="1">
    <location>
        <begin position="24"/>
        <end position="535"/>
    </location>
</feature>
<feature type="domain" description="Solute-binding protein family 5" evidence="2">
    <location>
        <begin position="78"/>
        <end position="445"/>
    </location>
</feature>
<dbReference type="EMBL" id="JACVVD010000017">
    <property type="protein sequence ID" value="MBD0384232.1"/>
    <property type="molecule type" value="Genomic_DNA"/>
</dbReference>
<dbReference type="GO" id="GO:0016151">
    <property type="term" value="F:nickel cation binding"/>
    <property type="evidence" value="ECO:0007669"/>
    <property type="project" value="InterPro"/>
</dbReference>
<dbReference type="InterPro" id="IPR000914">
    <property type="entry name" value="SBP_5_dom"/>
</dbReference>
<dbReference type="RefSeq" id="WP_188178010.1">
    <property type="nucleotide sequence ID" value="NZ_JACVVD010000017.1"/>
</dbReference>